<evidence type="ECO:0000313" key="5">
    <source>
        <dbReference type="Proteomes" id="UP000008141"/>
    </source>
</evidence>
<dbReference type="AlphaFoldDB" id="E1Z5A7"/>
<dbReference type="GO" id="GO:0004665">
    <property type="term" value="F:prephenate dehydrogenase (NADP+) activity"/>
    <property type="evidence" value="ECO:0007669"/>
    <property type="project" value="InterPro"/>
</dbReference>
<dbReference type="Gene3D" id="3.40.50.720">
    <property type="entry name" value="NAD(P)-binding Rossmann-like Domain"/>
    <property type="match status" value="1"/>
</dbReference>
<gene>
    <name evidence="4" type="ORF">CHLNCDRAFT_18936</name>
</gene>
<dbReference type="OrthoDB" id="2414662at2759"/>
<dbReference type="STRING" id="554065.E1Z5A7"/>
<evidence type="ECO:0000259" key="3">
    <source>
        <dbReference type="PROSITE" id="PS51176"/>
    </source>
</evidence>
<evidence type="ECO:0000313" key="4">
    <source>
        <dbReference type="EMBL" id="EFN59493.1"/>
    </source>
</evidence>
<dbReference type="InterPro" id="IPR036291">
    <property type="entry name" value="NAD(P)-bd_dom_sf"/>
</dbReference>
<dbReference type="GO" id="GO:0008977">
    <property type="term" value="F:prephenate dehydrogenase (NAD+) activity"/>
    <property type="evidence" value="ECO:0007669"/>
    <property type="project" value="InterPro"/>
</dbReference>
<feature type="domain" description="Prephenate/arogenate dehydrogenase" evidence="3">
    <location>
        <begin position="38"/>
        <end position="308"/>
    </location>
</feature>
<dbReference type="PANTHER" id="PTHR43207">
    <property type="entry name" value="AROGENATE DEHYDROGENASE-RELATED"/>
    <property type="match status" value="1"/>
</dbReference>
<dbReference type="InterPro" id="IPR059064">
    <property type="entry name" value="TYRAAT2_C"/>
</dbReference>
<dbReference type="GO" id="GO:0033730">
    <property type="term" value="F:arogenate dehydrogenase (NADP+) activity"/>
    <property type="evidence" value="ECO:0007669"/>
    <property type="project" value="InterPro"/>
</dbReference>
<dbReference type="GO" id="GO:0006571">
    <property type="term" value="P:tyrosine biosynthetic process"/>
    <property type="evidence" value="ECO:0007669"/>
    <property type="project" value="InterPro"/>
</dbReference>
<keyword evidence="5" id="KW-1185">Reference proteome</keyword>
<accession>E1Z5A7</accession>
<dbReference type="OMA" id="TISTRFH"/>
<dbReference type="InterPro" id="IPR003099">
    <property type="entry name" value="Prephen_DH"/>
</dbReference>
<dbReference type="SUPFAM" id="SSF51735">
    <property type="entry name" value="NAD(P)-binding Rossmann-fold domains"/>
    <property type="match status" value="1"/>
</dbReference>
<dbReference type="Proteomes" id="UP000008141">
    <property type="component" value="Unassembled WGS sequence"/>
</dbReference>
<feature type="compositionally biased region" description="Gly residues" evidence="2">
    <location>
        <begin position="339"/>
        <end position="353"/>
    </location>
</feature>
<feature type="compositionally biased region" description="Polar residues" evidence="2">
    <location>
        <begin position="355"/>
        <end position="367"/>
    </location>
</feature>
<dbReference type="RefSeq" id="XP_005851595.1">
    <property type="nucleotide sequence ID" value="XM_005851533.1"/>
</dbReference>
<feature type="non-terminal residue" evidence="4">
    <location>
        <position position="1"/>
    </location>
</feature>
<organism evidence="5">
    <name type="scientific">Chlorella variabilis</name>
    <name type="common">Green alga</name>
    <dbReference type="NCBI Taxonomy" id="554065"/>
    <lineage>
        <taxon>Eukaryota</taxon>
        <taxon>Viridiplantae</taxon>
        <taxon>Chlorophyta</taxon>
        <taxon>core chlorophytes</taxon>
        <taxon>Trebouxiophyceae</taxon>
        <taxon>Chlorellales</taxon>
        <taxon>Chlorellaceae</taxon>
        <taxon>Chlorella clade</taxon>
        <taxon>Chlorella</taxon>
    </lineage>
</organism>
<dbReference type="PROSITE" id="PS51176">
    <property type="entry name" value="PDH_ADH"/>
    <property type="match status" value="1"/>
</dbReference>
<dbReference type="InParanoid" id="E1Z5A7"/>
<dbReference type="EMBL" id="GL433836">
    <property type="protein sequence ID" value="EFN59493.1"/>
    <property type="molecule type" value="Genomic_DNA"/>
</dbReference>
<dbReference type="PANTHER" id="PTHR43207:SF4">
    <property type="entry name" value="AROGENATE DEHYDROGENASE 2, CHLOROPLASTIC"/>
    <property type="match status" value="1"/>
</dbReference>
<evidence type="ECO:0000256" key="2">
    <source>
        <dbReference type="SAM" id="MobiDB-lite"/>
    </source>
</evidence>
<dbReference type="GeneID" id="17358407"/>
<dbReference type="FunCoup" id="E1Z5A7">
    <property type="interactions" value="108"/>
</dbReference>
<evidence type="ECO:0000256" key="1">
    <source>
        <dbReference type="ARBA" id="ARBA00023002"/>
    </source>
</evidence>
<dbReference type="InterPro" id="IPR028939">
    <property type="entry name" value="P5C_Rdtase_cat_N"/>
</dbReference>
<dbReference type="InterPro" id="IPR008927">
    <property type="entry name" value="6-PGluconate_DH-like_C_sf"/>
</dbReference>
<dbReference type="Pfam" id="PF03807">
    <property type="entry name" value="F420_oxidored"/>
    <property type="match status" value="1"/>
</dbReference>
<dbReference type="eggNOG" id="KOG2380">
    <property type="taxonomic scope" value="Eukaryota"/>
</dbReference>
<feature type="region of interest" description="Disordered" evidence="2">
    <location>
        <begin position="304"/>
        <end position="367"/>
    </location>
</feature>
<feature type="compositionally biased region" description="Low complexity" evidence="2">
    <location>
        <begin position="308"/>
        <end position="317"/>
    </location>
</feature>
<dbReference type="Pfam" id="PF26213">
    <property type="entry name" value="TYRAAT1_C"/>
    <property type="match status" value="1"/>
</dbReference>
<name>E1Z5A7_CHLVA</name>
<sequence length="367" mass="40185">PPHPASPPAGVRVLALDAAFSFDREAQLRQQHSQQSKLKIGIVGFGTFGQFLARRMVQAGHEVIATSRSPYHDQAAAMGVRYFTDANDFCEEHPEAVILATSILSLEQVLLSLPVQRLKRSTLFVDVLSVKEFPKRLLLRELPPEVDVLCTHPMFGPDSGKGSWAGLNLQYERVRIGCEPDRQRRCDTLLQFFEREGCRMVEMSCEEHDQLAASTQFITHTLQATPIDTKGFQSLLSLVDNTANDSFDLYYGLFMYNQNSTEQLDRLEKAFDEVKARLLHQLHDKVRQQIFHGEMYQAKPQLMLPDRSSGAGSSSDSDGGGAGCSPSWQAQPAAAESGGSVGGNGGGNGGGAQPGSVNPFTMSIESP</sequence>
<dbReference type="InterPro" id="IPR045011">
    <property type="entry name" value="TYRAAT1/2"/>
</dbReference>
<protein>
    <recommendedName>
        <fullName evidence="3">Prephenate/arogenate dehydrogenase domain-containing protein</fullName>
    </recommendedName>
</protein>
<reference evidence="4 5" key="1">
    <citation type="journal article" date="2010" name="Plant Cell">
        <title>The Chlorella variabilis NC64A genome reveals adaptation to photosymbiosis, coevolution with viruses, and cryptic sex.</title>
        <authorList>
            <person name="Blanc G."/>
            <person name="Duncan G."/>
            <person name="Agarkova I."/>
            <person name="Borodovsky M."/>
            <person name="Gurnon J."/>
            <person name="Kuo A."/>
            <person name="Lindquist E."/>
            <person name="Lucas S."/>
            <person name="Pangilinan J."/>
            <person name="Polle J."/>
            <person name="Salamov A."/>
            <person name="Terry A."/>
            <person name="Yamada T."/>
            <person name="Dunigan D.D."/>
            <person name="Grigoriev I.V."/>
            <person name="Claverie J.M."/>
            <person name="Van Etten J.L."/>
        </authorList>
    </citation>
    <scope>NUCLEOTIDE SEQUENCE [LARGE SCALE GENOMIC DNA]</scope>
    <source>
        <strain evidence="4 5">NC64A</strain>
    </source>
</reference>
<dbReference type="SUPFAM" id="SSF48179">
    <property type="entry name" value="6-phosphogluconate dehydrogenase C-terminal domain-like"/>
    <property type="match status" value="1"/>
</dbReference>
<dbReference type="KEGG" id="cvr:CHLNCDRAFT_18936"/>
<proteinExistence type="predicted"/>
<keyword evidence="1" id="KW-0560">Oxidoreductase</keyword>